<dbReference type="InterPro" id="IPR006631">
    <property type="entry name" value="DM4_12"/>
</dbReference>
<evidence type="ECO:0000313" key="2">
    <source>
        <dbReference type="EMBL" id="CAB3260560.1"/>
    </source>
</evidence>
<gene>
    <name evidence="1" type="ORF">APLA_LOCUS10184</name>
    <name evidence="2" type="ORF">APLA_LOCUS17049</name>
</gene>
<dbReference type="Proteomes" id="UP000494106">
    <property type="component" value="Unassembled WGS sequence"/>
</dbReference>
<dbReference type="SMART" id="SM00718">
    <property type="entry name" value="DM4_12"/>
    <property type="match status" value="1"/>
</dbReference>
<keyword evidence="3" id="KW-1185">Reference proteome</keyword>
<dbReference type="PANTHER" id="PTHR21398">
    <property type="entry name" value="AGAP007094-PA"/>
    <property type="match status" value="1"/>
</dbReference>
<reference evidence="3 4" key="1">
    <citation type="submission" date="2020-04" db="EMBL/GenBank/DDBJ databases">
        <authorList>
            <person name="Wallbank WR R."/>
            <person name="Pardo Diaz C."/>
            <person name="Kozak K."/>
            <person name="Martin S."/>
            <person name="Jiggins C."/>
            <person name="Moest M."/>
            <person name="Warren A I."/>
            <person name="Byers J.R.P. K."/>
            <person name="Montejo-Kovacevich G."/>
            <person name="Yen C E."/>
        </authorList>
    </citation>
    <scope>NUCLEOTIDE SEQUENCE [LARGE SCALE GENOMIC DNA]</scope>
</reference>
<accession>A0A8S1AHL1</accession>
<sequence>MDPPSESLHRNKRQLLFPNSTLLQFNAGIGFPSTTKNVNVNYAFQANFQLPWNRTQIPFDILEANSGYVGTARKKRELGIKDETSYKDDAKLFHFYKLVEGVLNSSGYSGHSCVLQTLCQLGAEPLHSEDEEDLLHEMASFVLNPMNDASHTITEEEEVYSYIKAYKDGQNHKPCTKLYDTCSISLIDLFTRIHDTS</sequence>
<evidence type="ECO:0000313" key="1">
    <source>
        <dbReference type="EMBL" id="CAB3244846.1"/>
    </source>
</evidence>
<comment type="caution">
    <text evidence="1">The sequence shown here is derived from an EMBL/GenBank/DDBJ whole genome shotgun (WGS) entry which is preliminary data.</text>
</comment>
<dbReference type="OrthoDB" id="7433017at2759"/>
<dbReference type="Proteomes" id="UP000494256">
    <property type="component" value="Unassembled WGS sequence"/>
</dbReference>
<dbReference type="EMBL" id="CADEBC010000522">
    <property type="protein sequence ID" value="CAB3244846.1"/>
    <property type="molecule type" value="Genomic_DNA"/>
</dbReference>
<dbReference type="EMBL" id="CADEBD010000857">
    <property type="protein sequence ID" value="CAB3260560.1"/>
    <property type="molecule type" value="Genomic_DNA"/>
</dbReference>
<dbReference type="PANTHER" id="PTHR21398:SF4">
    <property type="entry name" value="AGAP002980-PA"/>
    <property type="match status" value="1"/>
</dbReference>
<proteinExistence type="predicted"/>
<name>A0A8S1AHL1_ARCPL</name>
<protein>
    <submittedName>
        <fullName evidence="1">Uncharacterized protein</fullName>
    </submittedName>
</protein>
<evidence type="ECO:0000313" key="4">
    <source>
        <dbReference type="Proteomes" id="UP000494256"/>
    </source>
</evidence>
<dbReference type="Pfam" id="PF07841">
    <property type="entry name" value="DM4_12"/>
    <property type="match status" value="1"/>
</dbReference>
<dbReference type="AlphaFoldDB" id="A0A8S1AHL1"/>
<evidence type="ECO:0000313" key="3">
    <source>
        <dbReference type="Proteomes" id="UP000494106"/>
    </source>
</evidence>
<organism evidence="1 3">
    <name type="scientific">Arctia plantaginis</name>
    <name type="common">Wood tiger moth</name>
    <name type="synonym">Phalaena plantaginis</name>
    <dbReference type="NCBI Taxonomy" id="874455"/>
    <lineage>
        <taxon>Eukaryota</taxon>
        <taxon>Metazoa</taxon>
        <taxon>Ecdysozoa</taxon>
        <taxon>Arthropoda</taxon>
        <taxon>Hexapoda</taxon>
        <taxon>Insecta</taxon>
        <taxon>Pterygota</taxon>
        <taxon>Neoptera</taxon>
        <taxon>Endopterygota</taxon>
        <taxon>Lepidoptera</taxon>
        <taxon>Glossata</taxon>
        <taxon>Ditrysia</taxon>
        <taxon>Noctuoidea</taxon>
        <taxon>Erebidae</taxon>
        <taxon>Arctiinae</taxon>
        <taxon>Arctia</taxon>
    </lineage>
</organism>